<evidence type="ECO:0000256" key="1">
    <source>
        <dbReference type="SAM" id="Phobius"/>
    </source>
</evidence>
<dbReference type="EMBL" id="BK029940">
    <property type="protein sequence ID" value="DAD56023.1"/>
    <property type="molecule type" value="Genomic_DNA"/>
</dbReference>
<proteinExistence type="predicted"/>
<organism evidence="2">
    <name type="scientific">Bacteriophage sp</name>
    <dbReference type="NCBI Taxonomy" id="38018"/>
    <lineage>
        <taxon>Viruses</taxon>
    </lineage>
</organism>
<accession>A0A8D9UHW6</accession>
<reference evidence="2" key="1">
    <citation type="journal article" date="2021" name="Proc. Natl. Acad. Sci. U.S.A.">
        <title>A Catalog of Tens of Thousands of Viruses from Human Metagenomes Reveals Hidden Associations with Chronic Diseases.</title>
        <authorList>
            <person name="Tisza M.J."/>
            <person name="Buck C.B."/>
        </authorList>
    </citation>
    <scope>NUCLEOTIDE SEQUENCE</scope>
    <source>
        <strain evidence="2">CtOZu12</strain>
    </source>
</reference>
<feature type="transmembrane region" description="Helical" evidence="1">
    <location>
        <begin position="6"/>
        <end position="29"/>
    </location>
</feature>
<name>A0A8D9UHW6_9VIRU</name>
<sequence>MPLLNFLLSNIFKHFLYIISIMSPLYFLLNYNCSILNTI</sequence>
<keyword evidence="1" id="KW-0472">Membrane</keyword>
<protein>
    <submittedName>
        <fullName evidence="2">Uncharacterized protein</fullName>
    </submittedName>
</protein>
<evidence type="ECO:0000313" key="2">
    <source>
        <dbReference type="EMBL" id="DAD56023.1"/>
    </source>
</evidence>
<keyword evidence="1" id="KW-1133">Transmembrane helix</keyword>
<keyword evidence="1" id="KW-0812">Transmembrane</keyword>